<dbReference type="KEGG" id="spiu:SPICUR_03460"/>
<keyword evidence="4" id="KW-0119">Carbohydrate metabolism</keyword>
<dbReference type="InterPro" id="IPR023214">
    <property type="entry name" value="HAD_sf"/>
</dbReference>
<dbReference type="STRING" id="1335757.SPICUR_03460"/>
<keyword evidence="2" id="KW-0378">Hydrolase</keyword>
<dbReference type="RefSeq" id="WP_023366079.1">
    <property type="nucleotide sequence ID" value="NC_022664.1"/>
</dbReference>
<gene>
    <name evidence="5" type="ORF">SPICUR_03460</name>
</gene>
<dbReference type="SFLD" id="SFLDG01129">
    <property type="entry name" value="C1.5:_HAD__Beta-PGM__Phosphata"/>
    <property type="match status" value="1"/>
</dbReference>
<evidence type="ECO:0008006" key="7">
    <source>
        <dbReference type="Google" id="ProtNLM"/>
    </source>
</evidence>
<sequence length="235" mass="25417">MSTTADDRAHAVLLDLDGTMLDTAPDLVDSLNLLRDERGLPPLPDEDFLHAVGHGSVPMIARGFNRHPGDEGFDQLRERFLAIYAERVSRRTSAYEGVDQTLAALETAGIPWGIVTNKPGWLTAPLLADLGYAGRPACVVTGDNLARRKPHPYQVTEAARQLDLPPAACLVVGDTERDIRAGRQAGTLTLVALYGYLSGDDHVEHWGADGLIGHPAELLRWVADPATPHRQAIAV</sequence>
<evidence type="ECO:0000313" key="5">
    <source>
        <dbReference type="EMBL" id="AGY91685.1"/>
    </source>
</evidence>
<dbReference type="InterPro" id="IPR050155">
    <property type="entry name" value="HAD-like_hydrolase_sf"/>
</dbReference>
<dbReference type="SFLD" id="SFLDS00003">
    <property type="entry name" value="Haloacid_Dehalogenase"/>
    <property type="match status" value="1"/>
</dbReference>
<dbReference type="AlphaFoldDB" id="U5T2P9"/>
<dbReference type="GO" id="GO:0046872">
    <property type="term" value="F:metal ion binding"/>
    <property type="evidence" value="ECO:0007669"/>
    <property type="project" value="UniProtKB-KW"/>
</dbReference>
<dbReference type="GO" id="GO:0008967">
    <property type="term" value="F:phosphoglycolate phosphatase activity"/>
    <property type="evidence" value="ECO:0007669"/>
    <property type="project" value="TreeGrafter"/>
</dbReference>
<dbReference type="NCBIfam" id="TIGR01509">
    <property type="entry name" value="HAD-SF-IA-v3"/>
    <property type="match status" value="1"/>
</dbReference>
<dbReference type="SUPFAM" id="SSF56784">
    <property type="entry name" value="HAD-like"/>
    <property type="match status" value="1"/>
</dbReference>
<dbReference type="InterPro" id="IPR036412">
    <property type="entry name" value="HAD-like_sf"/>
</dbReference>
<reference evidence="5 6" key="1">
    <citation type="journal article" date="2013" name="BMC Genomics">
        <title>Genomes of "Spiribacter", a streamlined, successful halophilic bacterium.</title>
        <authorList>
            <person name="Lopez-Perez M."/>
            <person name="Ghai R."/>
            <person name="Leon M.J."/>
            <person name="Rodriguez-Olmos A."/>
            <person name="Copa-Patino J.L."/>
            <person name="Soliveri J."/>
            <person name="Sanchez-Porro C."/>
            <person name="Ventosa A."/>
            <person name="Rodriguez-Valera F."/>
        </authorList>
    </citation>
    <scope>NUCLEOTIDE SEQUENCE [LARGE SCALE GENOMIC DNA]</scope>
    <source>
        <strain evidence="5 6">UAH-SP71</strain>
    </source>
</reference>
<dbReference type="PANTHER" id="PTHR43434">
    <property type="entry name" value="PHOSPHOGLYCOLATE PHOSPHATASE"/>
    <property type="match status" value="1"/>
</dbReference>
<accession>U5T2P9</accession>
<dbReference type="Gene3D" id="3.40.50.1000">
    <property type="entry name" value="HAD superfamily/HAD-like"/>
    <property type="match status" value="1"/>
</dbReference>
<dbReference type="Proteomes" id="UP000017640">
    <property type="component" value="Chromosome"/>
</dbReference>
<dbReference type="GO" id="GO:0005829">
    <property type="term" value="C:cytosol"/>
    <property type="evidence" value="ECO:0007669"/>
    <property type="project" value="TreeGrafter"/>
</dbReference>
<dbReference type="InterPro" id="IPR006439">
    <property type="entry name" value="HAD-SF_hydro_IA"/>
</dbReference>
<proteinExistence type="predicted"/>
<evidence type="ECO:0000313" key="6">
    <source>
        <dbReference type="Proteomes" id="UP000017640"/>
    </source>
</evidence>
<dbReference type="OrthoDB" id="9776368at2"/>
<evidence type="ECO:0000256" key="2">
    <source>
        <dbReference type="ARBA" id="ARBA00022801"/>
    </source>
</evidence>
<dbReference type="EMBL" id="CP005990">
    <property type="protein sequence ID" value="AGY91685.1"/>
    <property type="molecule type" value="Genomic_DNA"/>
</dbReference>
<organism evidence="5 6">
    <name type="scientific">Spiribacter curvatus</name>
    <dbReference type="NCBI Taxonomy" id="1335757"/>
    <lineage>
        <taxon>Bacteria</taxon>
        <taxon>Pseudomonadati</taxon>
        <taxon>Pseudomonadota</taxon>
        <taxon>Gammaproteobacteria</taxon>
        <taxon>Chromatiales</taxon>
        <taxon>Ectothiorhodospiraceae</taxon>
        <taxon>Spiribacter</taxon>
    </lineage>
</organism>
<dbReference type="InterPro" id="IPR041492">
    <property type="entry name" value="HAD_2"/>
</dbReference>
<keyword evidence="1" id="KW-0479">Metal-binding</keyword>
<evidence type="ECO:0000256" key="4">
    <source>
        <dbReference type="ARBA" id="ARBA00023277"/>
    </source>
</evidence>
<dbReference type="NCBIfam" id="TIGR01549">
    <property type="entry name" value="HAD-SF-IA-v1"/>
    <property type="match status" value="1"/>
</dbReference>
<evidence type="ECO:0000256" key="1">
    <source>
        <dbReference type="ARBA" id="ARBA00022723"/>
    </source>
</evidence>
<dbReference type="Gene3D" id="1.10.150.240">
    <property type="entry name" value="Putative phosphatase, domain 2"/>
    <property type="match status" value="1"/>
</dbReference>
<dbReference type="PANTHER" id="PTHR43434:SF23">
    <property type="entry name" value="PHOSPHOGLYCOLATE PHOSPHATASE"/>
    <property type="match status" value="1"/>
</dbReference>
<dbReference type="HOGENOM" id="CLU_045011_19_1_6"/>
<dbReference type="PATRIC" id="fig|1335757.3.peg.673"/>
<dbReference type="Pfam" id="PF13419">
    <property type="entry name" value="HAD_2"/>
    <property type="match status" value="1"/>
</dbReference>
<keyword evidence="3" id="KW-0460">Magnesium</keyword>
<dbReference type="InterPro" id="IPR023198">
    <property type="entry name" value="PGP-like_dom2"/>
</dbReference>
<evidence type="ECO:0000256" key="3">
    <source>
        <dbReference type="ARBA" id="ARBA00022842"/>
    </source>
</evidence>
<name>U5T2P9_9GAMM</name>
<protein>
    <recommendedName>
        <fullName evidence="7">Phosphoglycolate phosphatase</fullName>
    </recommendedName>
</protein>
<keyword evidence="6" id="KW-1185">Reference proteome</keyword>
<dbReference type="GO" id="GO:0006281">
    <property type="term" value="P:DNA repair"/>
    <property type="evidence" value="ECO:0007669"/>
    <property type="project" value="TreeGrafter"/>
</dbReference>
<dbReference type="eggNOG" id="COG0546">
    <property type="taxonomic scope" value="Bacteria"/>
</dbReference>